<dbReference type="InterPro" id="IPR000276">
    <property type="entry name" value="GPCR_Rhodpsn"/>
</dbReference>
<reference evidence="12" key="1">
    <citation type="submission" date="2018-01" db="EMBL/GenBank/DDBJ databases">
        <title>Receptors for Ciona peptides.</title>
        <authorList>
            <person name="Shiraishi A."/>
        </authorList>
    </citation>
    <scope>NUCLEOTIDE SEQUENCE</scope>
</reference>
<feature type="transmembrane region" description="Helical" evidence="9">
    <location>
        <begin position="229"/>
        <end position="252"/>
    </location>
</feature>
<dbReference type="SUPFAM" id="SSF81321">
    <property type="entry name" value="Family A G protein-coupled receptor-like"/>
    <property type="match status" value="1"/>
</dbReference>
<evidence type="ECO:0000256" key="6">
    <source>
        <dbReference type="ARBA" id="ARBA00023136"/>
    </source>
</evidence>
<feature type="transmembrane region" description="Helical" evidence="9">
    <location>
        <begin position="373"/>
        <end position="395"/>
    </location>
</feature>
<keyword evidence="4 9" id="KW-1133">Transmembrane helix</keyword>
<dbReference type="InterPro" id="IPR050569">
    <property type="entry name" value="TAAR"/>
</dbReference>
<dbReference type="KEGG" id="cin:104265620"/>
<feature type="domain" description="G-protein coupled receptors family 1 profile" evidence="11">
    <location>
        <begin position="245"/>
        <end position="538"/>
    </location>
</feature>
<evidence type="ECO:0000256" key="10">
    <source>
        <dbReference type="SAM" id="SignalP"/>
    </source>
</evidence>
<evidence type="ECO:0000256" key="1">
    <source>
        <dbReference type="ARBA" id="ARBA00004651"/>
    </source>
</evidence>
<keyword evidence="10" id="KW-0732">Signal</keyword>
<accession>A0A1W5B9R1</accession>
<feature type="transmembrane region" description="Helical" evidence="9">
    <location>
        <begin position="516"/>
        <end position="536"/>
    </location>
</feature>
<evidence type="ECO:0000256" key="5">
    <source>
        <dbReference type="ARBA" id="ARBA00023040"/>
    </source>
</evidence>
<dbReference type="GeneID" id="104265620"/>
<gene>
    <name evidence="12" type="primary">Ci-LF-1-R</name>
</gene>
<keyword evidence="6 9" id="KW-0472">Membrane</keyword>
<dbReference type="PRINTS" id="PR00237">
    <property type="entry name" value="GPCRRHODOPSN"/>
</dbReference>
<dbReference type="OrthoDB" id="6376512at2759"/>
<evidence type="ECO:0000259" key="11">
    <source>
        <dbReference type="PROSITE" id="PS50262"/>
    </source>
</evidence>
<dbReference type="AlphaFoldDB" id="A0A1W5B9R1"/>
<evidence type="ECO:0000256" key="7">
    <source>
        <dbReference type="ARBA" id="ARBA00023170"/>
    </source>
</evidence>
<feature type="transmembrane region" description="Helical" evidence="9">
    <location>
        <begin position="415"/>
        <end position="441"/>
    </location>
</feature>
<dbReference type="Gene3D" id="1.20.1070.10">
    <property type="entry name" value="Rhodopsin 7-helix transmembrane proteins"/>
    <property type="match status" value="1"/>
</dbReference>
<feature type="transmembrane region" description="Helical" evidence="9">
    <location>
        <begin position="264"/>
        <end position="285"/>
    </location>
</feature>
<comment type="subcellular location">
    <subcellularLocation>
        <location evidence="1">Cell membrane</location>
        <topology evidence="1">Multi-pass membrane protein</topology>
    </subcellularLocation>
</comment>
<evidence type="ECO:0000256" key="3">
    <source>
        <dbReference type="ARBA" id="ARBA00022692"/>
    </source>
</evidence>
<keyword evidence="3 9" id="KW-0812">Transmembrane</keyword>
<keyword evidence="7 12" id="KW-0675">Receptor</keyword>
<organism evidence="12">
    <name type="scientific">Ciona intestinalis</name>
    <name type="common">Transparent sea squirt</name>
    <name type="synonym">Ascidia intestinalis</name>
    <dbReference type="NCBI Taxonomy" id="7719"/>
    <lineage>
        <taxon>Eukaryota</taxon>
        <taxon>Metazoa</taxon>
        <taxon>Chordata</taxon>
        <taxon>Tunicata</taxon>
        <taxon>Ascidiacea</taxon>
        <taxon>Phlebobranchia</taxon>
        <taxon>Cionidae</taxon>
        <taxon>Ciona</taxon>
    </lineage>
</organism>
<keyword evidence="2" id="KW-1003">Cell membrane</keyword>
<dbReference type="CDD" id="cd00637">
    <property type="entry name" value="7tm_classA_rhodopsin-like"/>
    <property type="match status" value="1"/>
</dbReference>
<feature type="transmembrane region" description="Helical" evidence="9">
    <location>
        <begin position="473"/>
        <end position="496"/>
    </location>
</feature>
<feature type="chain" id="PRO_5030036466" evidence="10">
    <location>
        <begin position="24"/>
        <end position="624"/>
    </location>
</feature>
<evidence type="ECO:0000256" key="2">
    <source>
        <dbReference type="ARBA" id="ARBA00022475"/>
    </source>
</evidence>
<evidence type="ECO:0000256" key="8">
    <source>
        <dbReference type="ARBA" id="ARBA00023224"/>
    </source>
</evidence>
<keyword evidence="8" id="KW-0807">Transducer</keyword>
<dbReference type="PANTHER" id="PTHR24249:SF372">
    <property type="entry name" value="G-PROTEIN COUPLED RECEPTORS FAMILY 1 PROFILE DOMAIN-CONTAINING PROTEIN"/>
    <property type="match status" value="1"/>
</dbReference>
<name>A0A1W5B9R1_CIOIN</name>
<accession>A0A2Z5XV28</accession>
<dbReference type="Pfam" id="PF00001">
    <property type="entry name" value="7tm_1"/>
    <property type="match status" value="1"/>
</dbReference>
<dbReference type="InterPro" id="IPR017452">
    <property type="entry name" value="GPCR_Rhodpsn_7TM"/>
</dbReference>
<dbReference type="PROSITE" id="PS50262">
    <property type="entry name" value="G_PROTEIN_RECEP_F1_2"/>
    <property type="match status" value="1"/>
</dbReference>
<feature type="signal peptide" evidence="10">
    <location>
        <begin position="1"/>
        <end position="23"/>
    </location>
</feature>
<dbReference type="EMBL" id="LC365385">
    <property type="protein sequence ID" value="BBC53701.1"/>
    <property type="molecule type" value="mRNA"/>
</dbReference>
<dbReference type="PANTHER" id="PTHR24249">
    <property type="entry name" value="HISTAMINE RECEPTOR-RELATED G-PROTEIN COUPLED RECEPTOR"/>
    <property type="match status" value="1"/>
</dbReference>
<sequence length="624" mass="71498">MSQSIRLMLFIFIGWAFLGKTTGEEISTVWKLNATESTNDTVTQFPTQEGHKPSQKLNRCDEIKRVYYREWNSPTTTKYLTNYLDKLKRENCSEFVKQCNVQTFAFNDFTKLVYKRWCNFTGFQDMCMPDVKEATQCISNCSLSWSQLVDKLGRMKLTEEIILRPCIQVAMYGAVAQNQSENKNTYHELHLITVPFCGIVWCGFDNRIIQEHHISHWTCMPQICRTNVIIIYVFCGILSFFVIIANASVLGVTILNKNLRHSQGIYKMSLAIADLLVGLVVLPTFPKSMSNHYQYDQVQGTDAWVESGVNNTWTDTYMPQATSSFTWSYLRAIGFFSTVSFMTSVYSLLMASFDRLSVVRLHLKYSKEDSKRFAVRACVVLWLVSAFFGSLPYYVSTLNYTLIASVFIASSGSSALYLYIVTFALPLVTLWGTSIATLWITRKHSRVARNMFAQGTNKAGKHTNTETRLARTLGIMVMVFTLSLVPILISLLLPFFLRDVYVKRPEQFNQSTFSALNSYEFVAVLILVCNSMWNFFIYSGRNADFRTATKDMYMQLWEKLGLKKLTGACFQTCRRNTDDENTRENRVLSVSDSKFWTTITTIQRTARKKKSTNGNSDEPDENAV</sequence>
<feature type="transmembrane region" description="Helical" evidence="9">
    <location>
        <begin position="332"/>
        <end position="353"/>
    </location>
</feature>
<protein>
    <submittedName>
        <fullName evidence="12">Ci-LF-1 receptor</fullName>
    </submittedName>
</protein>
<proteinExistence type="evidence at transcript level"/>
<dbReference type="GO" id="GO:0004930">
    <property type="term" value="F:G protein-coupled receptor activity"/>
    <property type="evidence" value="ECO:0007669"/>
    <property type="project" value="UniProtKB-KW"/>
</dbReference>
<dbReference type="GO" id="GO:0005886">
    <property type="term" value="C:plasma membrane"/>
    <property type="evidence" value="ECO:0007669"/>
    <property type="project" value="UniProtKB-SubCell"/>
</dbReference>
<evidence type="ECO:0000256" key="9">
    <source>
        <dbReference type="SAM" id="Phobius"/>
    </source>
</evidence>
<keyword evidence="5" id="KW-0297">G-protein coupled receptor</keyword>
<evidence type="ECO:0000256" key="4">
    <source>
        <dbReference type="ARBA" id="ARBA00022989"/>
    </source>
</evidence>
<evidence type="ECO:0000313" key="12">
    <source>
        <dbReference type="EMBL" id="BBC53701.1"/>
    </source>
</evidence>